<evidence type="ECO:0000313" key="1">
    <source>
        <dbReference type="EMBL" id="NII41653.1"/>
    </source>
</evidence>
<accession>A0ABX0TBU4</accession>
<organism evidence="1 2">
    <name type="scientific">Curtobacterium salicis</name>
    <dbReference type="NCBI Taxonomy" id="1779862"/>
    <lineage>
        <taxon>Bacteria</taxon>
        <taxon>Bacillati</taxon>
        <taxon>Actinomycetota</taxon>
        <taxon>Actinomycetes</taxon>
        <taxon>Micrococcales</taxon>
        <taxon>Microbacteriaceae</taxon>
        <taxon>Curtobacterium</taxon>
    </lineage>
</organism>
<proteinExistence type="predicted"/>
<dbReference type="EMBL" id="JAAOYO010000003">
    <property type="protein sequence ID" value="NII41653.1"/>
    <property type="molecule type" value="Genomic_DNA"/>
</dbReference>
<name>A0ABX0TBU4_9MICO</name>
<dbReference type="RefSeq" id="WP_166780668.1">
    <property type="nucleotide sequence ID" value="NZ_JAAOYO010000003.1"/>
</dbReference>
<dbReference type="Proteomes" id="UP001318300">
    <property type="component" value="Unassembled WGS sequence"/>
</dbReference>
<evidence type="ECO:0000313" key="2">
    <source>
        <dbReference type="Proteomes" id="UP001318300"/>
    </source>
</evidence>
<evidence type="ECO:0008006" key="3">
    <source>
        <dbReference type="Google" id="ProtNLM"/>
    </source>
</evidence>
<keyword evidence="2" id="KW-1185">Reference proteome</keyword>
<protein>
    <recommendedName>
        <fullName evidence="3">DUF1508 domain-containing protein</fullName>
    </recommendedName>
</protein>
<reference evidence="1 2" key="1">
    <citation type="submission" date="2020-03" db="EMBL/GenBank/DDBJ databases">
        <title>Above-ground endophytic microbial communities from plants in different locations in the United States.</title>
        <authorList>
            <person name="Frank C."/>
        </authorList>
    </citation>
    <scope>NUCLEOTIDE SEQUENCE [LARGE SCALE GENOMIC DNA]</scope>
    <source>
        <strain evidence="1 2">WW7</strain>
    </source>
</reference>
<comment type="caution">
    <text evidence="1">The sequence shown here is derived from an EMBL/GenBank/DDBJ whole genome shotgun (WGS) entry which is preliminary data.</text>
</comment>
<gene>
    <name evidence="1" type="ORF">E9228_002300</name>
</gene>
<sequence>MQAITWRHDSGGHWTARRDGVVVGTIDQVQGYELHSTDGTIRGSHNSLGNAQAQLDAWAAWATGSDHS</sequence>